<feature type="transmembrane region" description="Helical" evidence="1">
    <location>
        <begin position="105"/>
        <end position="125"/>
    </location>
</feature>
<dbReference type="RefSeq" id="WP_187083925.1">
    <property type="nucleotide sequence ID" value="NZ_JACORU010000010.1"/>
</dbReference>
<feature type="transmembrane region" description="Helical" evidence="1">
    <location>
        <begin position="12"/>
        <end position="33"/>
    </location>
</feature>
<evidence type="ECO:0000313" key="2">
    <source>
        <dbReference type="EMBL" id="MBC5767440.1"/>
    </source>
</evidence>
<gene>
    <name evidence="2" type="ORF">H8R02_23440</name>
</gene>
<keyword evidence="1" id="KW-0472">Membrane</keyword>
<name>A0A923MCG5_9BURK</name>
<evidence type="ECO:0000313" key="3">
    <source>
        <dbReference type="Proteomes" id="UP000596827"/>
    </source>
</evidence>
<organism evidence="2 3">
    <name type="scientific">Ramlibacter albus</name>
    <dbReference type="NCBI Taxonomy" id="2079448"/>
    <lineage>
        <taxon>Bacteria</taxon>
        <taxon>Pseudomonadati</taxon>
        <taxon>Pseudomonadota</taxon>
        <taxon>Betaproteobacteria</taxon>
        <taxon>Burkholderiales</taxon>
        <taxon>Comamonadaceae</taxon>
        <taxon>Ramlibacter</taxon>
    </lineage>
</organism>
<comment type="caution">
    <text evidence="2">The sequence shown here is derived from an EMBL/GenBank/DDBJ whole genome shotgun (WGS) entry which is preliminary data.</text>
</comment>
<keyword evidence="1" id="KW-1133">Transmembrane helix</keyword>
<protein>
    <submittedName>
        <fullName evidence="2">Uncharacterized protein</fullName>
    </submittedName>
</protein>
<sequence length="134" mass="14064">MSLAASPRFLRHVMLADAASCAGTGALQVLLASPMSDLFNLHPTMLFGTGLFLLAYAAVAAFVGTREPIPRQLVALFAAGNVGWAVICIALLVNGAIAPTTLGTAWVFAQVVVVLVLAELQWLGLKRYPVTGWA</sequence>
<proteinExistence type="predicted"/>
<keyword evidence="3" id="KW-1185">Reference proteome</keyword>
<dbReference type="EMBL" id="JACORU010000010">
    <property type="protein sequence ID" value="MBC5767440.1"/>
    <property type="molecule type" value="Genomic_DNA"/>
</dbReference>
<dbReference type="AlphaFoldDB" id="A0A923MCG5"/>
<dbReference type="Proteomes" id="UP000596827">
    <property type="component" value="Unassembled WGS sequence"/>
</dbReference>
<reference evidence="2" key="1">
    <citation type="submission" date="2020-08" db="EMBL/GenBank/DDBJ databases">
        <title>Ramlibacter sp. GTP1 16S ribosomal RNA gene genome sequencing and assembly.</title>
        <authorList>
            <person name="Kang M."/>
        </authorList>
    </citation>
    <scope>NUCLEOTIDE SEQUENCE</scope>
    <source>
        <strain evidence="2">GTP1</strain>
    </source>
</reference>
<accession>A0A923MCG5</accession>
<evidence type="ECO:0000256" key="1">
    <source>
        <dbReference type="SAM" id="Phobius"/>
    </source>
</evidence>
<feature type="transmembrane region" description="Helical" evidence="1">
    <location>
        <begin position="45"/>
        <end position="64"/>
    </location>
</feature>
<keyword evidence="1" id="KW-0812">Transmembrane</keyword>
<feature type="transmembrane region" description="Helical" evidence="1">
    <location>
        <begin position="73"/>
        <end position="93"/>
    </location>
</feature>